<dbReference type="SUPFAM" id="SSF51395">
    <property type="entry name" value="FMN-linked oxidoreductases"/>
    <property type="match status" value="1"/>
</dbReference>
<proteinExistence type="predicted"/>
<reference evidence="4 5" key="1">
    <citation type="submission" date="2024-06" db="EMBL/GenBank/DDBJ databases">
        <title>Genomic Encyclopedia of Type Strains, Phase IV (KMG-IV): sequencing the most valuable type-strain genomes for metagenomic binning, comparative biology and taxonomic classification.</title>
        <authorList>
            <person name="Goeker M."/>
        </authorList>
    </citation>
    <scope>NUCLEOTIDE SEQUENCE [LARGE SCALE GENOMIC DNA]</scope>
    <source>
        <strain evidence="4 5">DSM 15349</strain>
    </source>
</reference>
<keyword evidence="2" id="KW-0560">Oxidoreductase</keyword>
<keyword evidence="5" id="KW-1185">Reference proteome</keyword>
<dbReference type="PANTHER" id="PTHR43656">
    <property type="entry name" value="BINDING OXIDOREDUCTASE, PUTATIVE (AFU_ORTHOLOGUE AFUA_2G08260)-RELATED"/>
    <property type="match status" value="1"/>
</dbReference>
<dbReference type="InterPro" id="IPR013785">
    <property type="entry name" value="Aldolase_TIM"/>
</dbReference>
<evidence type="ECO:0000313" key="4">
    <source>
        <dbReference type="EMBL" id="MET3643839.1"/>
    </source>
</evidence>
<sequence>MEKLLFTKQTIKNGVMIKNRFVKAAMNEAMGDKHFQPKKEVIRLYKTWSNGGTGLIITGNVMVDSNYLAEPGNIVFNEHADKELLKAWAKAGQMNETKIVVQINHPGKQAPKTVSKIPVAPSDIPIEGEIGKMFNPPRALTISEIKKIIQQFAVAAKVSQEAGFDGVEIHAAHGYLISQFLSPYDNRRTDEYGGNLDNRMRFLKEIYLAMREKVGESYPIGLKINSSDFKEGGFSEEDSLYVIQEMDALGIDFVEISGGSYENPKMSQEQKNNQVIFAEYSKKIKHLIQTPVIVTGGIRTVESMVELINDGFSDFIGLARPLALEPKLPNLIEAQHVSSIQTKRLTTGFKKLDKKVGSLIGLVYYQMLMQKIGQGKKTKTTTNAWKPLFHAVIHQGLAVLSPQRAKKEN</sequence>
<name>A0ABV2JIV6_9STRE</name>
<comment type="caution">
    <text evidence="4">The sequence shown here is derived from an EMBL/GenBank/DDBJ whole genome shotgun (WGS) entry which is preliminary data.</text>
</comment>
<evidence type="ECO:0000259" key="3">
    <source>
        <dbReference type="Pfam" id="PF00724"/>
    </source>
</evidence>
<dbReference type="PANTHER" id="PTHR43656:SF2">
    <property type="entry name" value="BINDING OXIDOREDUCTASE, PUTATIVE (AFU_ORTHOLOGUE AFUA_2G08260)-RELATED"/>
    <property type="match status" value="1"/>
</dbReference>
<dbReference type="InterPro" id="IPR001155">
    <property type="entry name" value="OxRdtase_FMN_N"/>
</dbReference>
<dbReference type="RefSeq" id="WP_354279961.1">
    <property type="nucleotide sequence ID" value="NZ_JBEPMK010000002.1"/>
</dbReference>
<evidence type="ECO:0000256" key="1">
    <source>
        <dbReference type="ARBA" id="ARBA00022630"/>
    </source>
</evidence>
<keyword evidence="1" id="KW-0285">Flavoprotein</keyword>
<evidence type="ECO:0000313" key="5">
    <source>
        <dbReference type="Proteomes" id="UP001549055"/>
    </source>
</evidence>
<accession>A0ABV2JIV6</accession>
<dbReference type="Pfam" id="PF00724">
    <property type="entry name" value="Oxidored_FMN"/>
    <property type="match status" value="1"/>
</dbReference>
<dbReference type="InterPro" id="IPR051799">
    <property type="entry name" value="NADH_flavin_oxidoreductase"/>
</dbReference>
<dbReference type="CDD" id="cd04733">
    <property type="entry name" value="OYE_like_2_FMN"/>
    <property type="match status" value="1"/>
</dbReference>
<gene>
    <name evidence="4" type="ORF">ABID27_000461</name>
</gene>
<evidence type="ECO:0000256" key="2">
    <source>
        <dbReference type="ARBA" id="ARBA00023002"/>
    </source>
</evidence>
<organism evidence="4 5">
    <name type="scientific">Streptococcus gallinaceus</name>
    <dbReference type="NCBI Taxonomy" id="165758"/>
    <lineage>
        <taxon>Bacteria</taxon>
        <taxon>Bacillati</taxon>
        <taxon>Bacillota</taxon>
        <taxon>Bacilli</taxon>
        <taxon>Lactobacillales</taxon>
        <taxon>Streptococcaceae</taxon>
        <taxon>Streptococcus</taxon>
    </lineage>
</organism>
<dbReference type="EMBL" id="JBEPMK010000002">
    <property type="protein sequence ID" value="MET3643839.1"/>
    <property type="molecule type" value="Genomic_DNA"/>
</dbReference>
<feature type="domain" description="NADH:flavin oxidoreductase/NADH oxidase N-terminal" evidence="3">
    <location>
        <begin position="5"/>
        <end position="335"/>
    </location>
</feature>
<dbReference type="Proteomes" id="UP001549055">
    <property type="component" value="Unassembled WGS sequence"/>
</dbReference>
<dbReference type="Gene3D" id="3.20.20.70">
    <property type="entry name" value="Aldolase class I"/>
    <property type="match status" value="1"/>
</dbReference>
<protein>
    <submittedName>
        <fullName evidence="4">2,4-dienoyl-CoA reductase-like NADH-dependent reductase (Old Yellow Enzyme family)</fullName>
    </submittedName>
</protein>